<evidence type="ECO:0000313" key="2">
    <source>
        <dbReference type="Proteomes" id="UP001371456"/>
    </source>
</evidence>
<dbReference type="Proteomes" id="UP001371456">
    <property type="component" value="Unassembled WGS sequence"/>
</dbReference>
<protein>
    <submittedName>
        <fullName evidence="1">Uncharacterized protein</fullName>
    </submittedName>
</protein>
<dbReference type="EMBL" id="JBANQN010000012">
    <property type="protein sequence ID" value="KAK6774074.1"/>
    <property type="molecule type" value="Genomic_DNA"/>
</dbReference>
<organism evidence="1 2">
    <name type="scientific">Solanum bulbocastanum</name>
    <name type="common">Wild potato</name>
    <dbReference type="NCBI Taxonomy" id="147425"/>
    <lineage>
        <taxon>Eukaryota</taxon>
        <taxon>Viridiplantae</taxon>
        <taxon>Streptophyta</taxon>
        <taxon>Embryophyta</taxon>
        <taxon>Tracheophyta</taxon>
        <taxon>Spermatophyta</taxon>
        <taxon>Magnoliopsida</taxon>
        <taxon>eudicotyledons</taxon>
        <taxon>Gunneridae</taxon>
        <taxon>Pentapetalae</taxon>
        <taxon>asterids</taxon>
        <taxon>lamiids</taxon>
        <taxon>Solanales</taxon>
        <taxon>Solanaceae</taxon>
        <taxon>Solanoideae</taxon>
        <taxon>Solaneae</taxon>
        <taxon>Solanum</taxon>
    </lineage>
</organism>
<sequence length="158" mass="18585">MFDSLLFSLSSLKLDLYDRDDKVKIYGKDFIGWLRFKESNDAMWEHVYSRVGKSSVKSPMMLVRDSQDLLEEFKQLLLVEEMKANVVVFSAGLKLEPFIPSKTTKDEWYSLRLFSYVATPVLNSSKIHYFWRIQHVPVDIFEESEQHSHSVVKTINRN</sequence>
<name>A0AAN8SQ49_SOLBU</name>
<accession>A0AAN8SQ49</accession>
<evidence type="ECO:0000313" key="1">
    <source>
        <dbReference type="EMBL" id="KAK6774074.1"/>
    </source>
</evidence>
<proteinExistence type="predicted"/>
<gene>
    <name evidence="1" type="ORF">RDI58_029313</name>
</gene>
<dbReference type="AlphaFoldDB" id="A0AAN8SQ49"/>
<keyword evidence="2" id="KW-1185">Reference proteome</keyword>
<comment type="caution">
    <text evidence="1">The sequence shown here is derived from an EMBL/GenBank/DDBJ whole genome shotgun (WGS) entry which is preliminary data.</text>
</comment>
<reference evidence="1 2" key="1">
    <citation type="submission" date="2024-02" db="EMBL/GenBank/DDBJ databases">
        <title>de novo genome assembly of Solanum bulbocastanum strain 11H21.</title>
        <authorList>
            <person name="Hosaka A.J."/>
        </authorList>
    </citation>
    <scope>NUCLEOTIDE SEQUENCE [LARGE SCALE GENOMIC DNA]</scope>
    <source>
        <tissue evidence="1">Young leaves</tissue>
    </source>
</reference>